<dbReference type="AlphaFoldDB" id="F1KRS5"/>
<dbReference type="PROSITE" id="PS50088">
    <property type="entry name" value="ANK_REPEAT"/>
    <property type="match status" value="6"/>
</dbReference>
<sequence length="1235" mass="139709">MVKGEVKHLEELLLSGHAHLLDNRSTNNVKTKTFINALDVYKEKIERFLEAICNGNINTVEELVSFKRVIDARHPSTMASALHLAVIHERLDVLRVLLKHRNAPINQKDVDGRTALHYAAAIAGIPGGNREYYDVLIESGAKEHLIDAEGYTADHYKRNPALIDMIQVKGINMYPRRSIDDIDKLIEERNLPELERMVLNGDYWRLESRIFPLSSRDLERTLANLLTRMMGIHQAIRDGDLTALKQLVDDDRLASARDDLGRTPLHIAVLLNRKAICEYLLMVFPAVVDRTDKEGRTALHYASAIPDQEIRKSLVSLLLNAGANKNITDSSGNSPACYSRDKKQAQSLYRSVRTKTLDMIDEDEENIDTDVETRILKLNFEQFTFKELEEIQIEGKGDQIWRIVKKHLGNEKLIKYINRFRMVQKRLNAAIAAVEDNDLRKLKNLVDLELIDARDPQGLSLLHVAVCKERHEIVEYLASEFPNSINITDENGRAPIHYAATQQNAIYDTLVECGADAFLPDNNGWTAASYRTSPDRFVRPPSEMRRISSPMINRLSFDESMFDPDAPSEEDVEKWLAEGDVQKLEQVMLDGRVHLLIDKKTANLAAEEFLQGIHQYQGKIDAIHKAVEDGDVRRVKSLIDRPQLATARDRYGMTPLHKALLHGQTNAVRYLLAKYPSCVNAADHAGRTALHYAAADSNGEHMIKVLQKAGGDAFIEDKHGHTPFYYRTHGRNLNVRTLKDNAVMNQLISGQLNRPLLQDLEEDISDWIHTGNIGKLEELVLNGYGDLLLGRTHEVEDNDAVTFLEVLPQYQAKIQAIHKAIETGNLRAVKLLADRKKVALCRDARGLSPLHKAIVFGRTDIAKYLVRNYPQSVNAMDQNKRTPLHYAAALRDGGYMYKVMRKAGADPNIFDCNGRPAKYYLKYPGEIDLQALRLNTKAALKQVLHNRVAPSYLESSMQQWIREGNVAKLEQLVLSGCGDLLQNRTSNNPESSTFLEHLDTYLAEIEAVHKAIKEGNLELVKQLMVSKKLALARDRHGCTPLHTAVVFEQTEIIRYIAANFSSVLNAPDYNKRTAMHYAAAARDGGHYLKILGKAGADPIAIDNEGRTPDYYRRNAVIDLKLFKERDDDVELINDEIFDDTPRVESPQSPDSVSVVSSLIDSARRDEDDEIDRRKFERLLQDKIDLPTSDNGLYLARTVAPVLTKALAEVLLRRPADPIGFISDWLIRYHEEDPLR</sequence>
<dbReference type="InterPro" id="IPR036770">
    <property type="entry name" value="Ankyrin_rpt-contain_sf"/>
</dbReference>
<keyword evidence="1" id="KW-0040">ANK repeat</keyword>
<feature type="repeat" description="ANK" evidence="1">
    <location>
        <begin position="651"/>
        <end position="672"/>
    </location>
</feature>
<dbReference type="CDD" id="cd22966">
    <property type="entry name" value="DD_DYDC-like"/>
    <property type="match status" value="1"/>
</dbReference>
<feature type="repeat" description="ANK" evidence="1">
    <location>
        <begin position="111"/>
        <end position="148"/>
    </location>
</feature>
<dbReference type="Pfam" id="PF12796">
    <property type="entry name" value="Ank_2"/>
    <property type="match status" value="5"/>
</dbReference>
<proteinExistence type="evidence at transcript level"/>
<organism evidence="2">
    <name type="scientific">Ascaris suum</name>
    <name type="common">Pig roundworm</name>
    <name type="synonym">Ascaris lumbricoides</name>
    <dbReference type="NCBI Taxonomy" id="6253"/>
    <lineage>
        <taxon>Eukaryota</taxon>
        <taxon>Metazoa</taxon>
        <taxon>Ecdysozoa</taxon>
        <taxon>Nematoda</taxon>
        <taxon>Chromadorea</taxon>
        <taxon>Rhabditida</taxon>
        <taxon>Spirurina</taxon>
        <taxon>Ascaridomorpha</taxon>
        <taxon>Ascaridoidea</taxon>
        <taxon>Ascarididae</taxon>
        <taxon>Ascaris</taxon>
    </lineage>
</organism>
<feature type="repeat" description="ANK" evidence="1">
    <location>
        <begin position="845"/>
        <end position="868"/>
    </location>
</feature>
<feature type="repeat" description="ANK" evidence="1">
    <location>
        <begin position="685"/>
        <end position="718"/>
    </location>
</feature>
<dbReference type="SMART" id="SM00248">
    <property type="entry name" value="ANK"/>
    <property type="match status" value="16"/>
</dbReference>
<dbReference type="Pfam" id="PF00023">
    <property type="entry name" value="Ank"/>
    <property type="match status" value="1"/>
</dbReference>
<dbReference type="SUPFAM" id="SSF48403">
    <property type="entry name" value="Ankyrin repeat"/>
    <property type="match status" value="3"/>
</dbReference>
<dbReference type="InterPro" id="IPR049630">
    <property type="entry name" value="DYDC-like_DD"/>
</dbReference>
<dbReference type="Gene3D" id="1.20.890.10">
    <property type="entry name" value="cAMP-dependent protein kinase regulatory subunit, dimerization-anchoring domain"/>
    <property type="match status" value="1"/>
</dbReference>
<feature type="repeat" description="ANK" evidence="1">
    <location>
        <begin position="294"/>
        <end position="330"/>
    </location>
</feature>
<reference evidence="2" key="1">
    <citation type="journal article" date="2011" name="Genome Res.">
        <title>Deep small RNA sequencing from the nematode Ascaris reveals conservation, functional diversification, and novel developmental profiles.</title>
        <authorList>
            <person name="Wang J."/>
            <person name="Czech B."/>
            <person name="Crunk A."/>
            <person name="Wallace A."/>
            <person name="Mitreva M."/>
            <person name="Hannon G.J."/>
            <person name="Davis R.E."/>
        </authorList>
    </citation>
    <scope>NUCLEOTIDE SEQUENCE</scope>
</reference>
<dbReference type="Gene3D" id="1.25.40.20">
    <property type="entry name" value="Ankyrin repeat-containing domain"/>
    <property type="match status" value="7"/>
</dbReference>
<dbReference type="PANTHER" id="PTHR24172:SF4">
    <property type="entry name" value="ANK_REP_REGION DOMAIN-CONTAINING PROTEIN"/>
    <property type="match status" value="1"/>
</dbReference>
<feature type="repeat" description="ANK" evidence="1">
    <location>
        <begin position="879"/>
        <end position="912"/>
    </location>
</feature>
<dbReference type="PROSITE" id="PS50297">
    <property type="entry name" value="ANK_REP_REGION"/>
    <property type="match status" value="5"/>
</dbReference>
<dbReference type="InterPro" id="IPR007858">
    <property type="entry name" value="Dpy-30_motif"/>
</dbReference>
<protein>
    <submittedName>
        <fullName evidence="2">Serine/threonine-protein phosphatase 6 regulatory ankyrin repeat subunit B</fullName>
    </submittedName>
</protein>
<evidence type="ECO:0000313" key="2">
    <source>
        <dbReference type="EMBL" id="ADY40579.1"/>
    </source>
</evidence>
<dbReference type="InterPro" id="IPR002110">
    <property type="entry name" value="Ankyrin_rpt"/>
</dbReference>
<accession>F1KRS5</accession>
<dbReference type="EMBL" id="JI164810">
    <property type="protein sequence ID" value="ADY40579.1"/>
    <property type="molecule type" value="mRNA"/>
</dbReference>
<dbReference type="Pfam" id="PF05186">
    <property type="entry name" value="Dpy-30"/>
    <property type="match status" value="1"/>
</dbReference>
<name>F1KRS5_ASCSU</name>
<dbReference type="Pfam" id="PF13637">
    <property type="entry name" value="Ank_4"/>
    <property type="match status" value="1"/>
</dbReference>
<evidence type="ECO:0000256" key="1">
    <source>
        <dbReference type="PROSITE-ProRule" id="PRU00023"/>
    </source>
</evidence>
<dbReference type="PANTHER" id="PTHR24172">
    <property type="entry name" value="ANK_REP_REGION DOMAIN-CONTAINING PROTEIN"/>
    <property type="match status" value="1"/>
</dbReference>